<evidence type="ECO:0000259" key="1">
    <source>
        <dbReference type="Pfam" id="PF16420"/>
    </source>
</evidence>
<dbReference type="Gene3D" id="1.25.10.10">
    <property type="entry name" value="Leucine-rich Repeat Variant"/>
    <property type="match status" value="1"/>
</dbReference>
<keyword evidence="2" id="KW-0808">Transferase</keyword>
<name>A0A7J6VBZ2_THATH</name>
<dbReference type="InterPro" id="IPR052608">
    <property type="entry name" value="U-box_domain_protein"/>
</dbReference>
<evidence type="ECO:0000313" key="2">
    <source>
        <dbReference type="EMBL" id="KAF5182616.1"/>
    </source>
</evidence>
<dbReference type="PANTHER" id="PTHR45958">
    <property type="entry name" value="RING-TYPE E3 UBIQUITIN TRANSFERASE"/>
    <property type="match status" value="1"/>
</dbReference>
<reference evidence="2 3" key="1">
    <citation type="submission" date="2020-06" db="EMBL/GenBank/DDBJ databases">
        <title>Transcriptomic and genomic resources for Thalictrum thalictroides and T. hernandezii: Facilitating candidate gene discovery in an emerging model plant lineage.</title>
        <authorList>
            <person name="Arias T."/>
            <person name="Riano-Pachon D.M."/>
            <person name="Di Stilio V.S."/>
        </authorList>
    </citation>
    <scope>NUCLEOTIDE SEQUENCE [LARGE SCALE GENOMIC DNA]</scope>
    <source>
        <strain evidence="3">cv. WT478/WT964</strain>
        <tissue evidence="2">Leaves</tissue>
    </source>
</reference>
<dbReference type="EMBL" id="JABWDY010034517">
    <property type="protein sequence ID" value="KAF5182616.1"/>
    <property type="molecule type" value="Genomic_DNA"/>
</dbReference>
<organism evidence="2 3">
    <name type="scientific">Thalictrum thalictroides</name>
    <name type="common">Rue-anemone</name>
    <name type="synonym">Anemone thalictroides</name>
    <dbReference type="NCBI Taxonomy" id="46969"/>
    <lineage>
        <taxon>Eukaryota</taxon>
        <taxon>Viridiplantae</taxon>
        <taxon>Streptophyta</taxon>
        <taxon>Embryophyta</taxon>
        <taxon>Tracheophyta</taxon>
        <taxon>Spermatophyta</taxon>
        <taxon>Magnoliopsida</taxon>
        <taxon>Ranunculales</taxon>
        <taxon>Ranunculaceae</taxon>
        <taxon>Thalictroideae</taxon>
        <taxon>Thalictrum</taxon>
    </lineage>
</organism>
<dbReference type="OrthoDB" id="1700411at2759"/>
<dbReference type="AlphaFoldDB" id="A0A7J6VBZ2"/>
<dbReference type="SUPFAM" id="SSF48371">
    <property type="entry name" value="ARM repeat"/>
    <property type="match status" value="1"/>
</dbReference>
<feature type="domain" description="Ubiquitin-like modifier-activating enzyme Atg7 N-terminal" evidence="1">
    <location>
        <begin position="279"/>
        <end position="390"/>
    </location>
</feature>
<accession>A0A7J6VBZ2</accession>
<comment type="caution">
    <text evidence="2">The sequence shown here is derived from an EMBL/GenBank/DDBJ whole genome shotgun (WGS) entry which is preliminary data.</text>
</comment>
<dbReference type="InterPro" id="IPR032197">
    <property type="entry name" value="Atg7_N"/>
</dbReference>
<dbReference type="PANTHER" id="PTHR45958:SF5">
    <property type="entry name" value="RING-TYPE E3 UBIQUITIN TRANSFERASE"/>
    <property type="match status" value="1"/>
</dbReference>
<evidence type="ECO:0000313" key="3">
    <source>
        <dbReference type="Proteomes" id="UP000554482"/>
    </source>
</evidence>
<gene>
    <name evidence="2" type="ORF">FRX31_027798</name>
</gene>
<sequence>ALLFQGSTLQVLIQLCEIDNFTVRANAVKLFYCWAQDDDGGTLSEYVSQKCISTLLKVVNRSNDEEEIAATMGIISNLPVDHAQITEWLFEAGALPIIFKILTDGNYNGFRTPLTKERVAISLAEFSRSLTGLSRPIERRGGFWGCSTPSEIGCSVHMAICTVESSFCLVEAGAINPLAGVLGESDLRACEASLRALLTLIDGEKLQIGSRVLDEANAIAPVIRLLSSPSIHLQEMALNALERIFGQVVGFKQKYGASAQMPLIAKSLVHPILEKRAECMWPLKDWETCQGNDKKFLFGFYDPCHLPNNPGWPHRNFLALICSRWNMEKVRFLCYREKHGLADLGFSLIGETLIPVPQGWNDPEFIPNPVGWKLNRGKKIPRCITLANSMDPTRDFAQVGYSCGVFELKTHEMACFAIFKPKHVVDH</sequence>
<feature type="non-terminal residue" evidence="2">
    <location>
        <position position="427"/>
    </location>
</feature>
<dbReference type="GO" id="GO:0016740">
    <property type="term" value="F:transferase activity"/>
    <property type="evidence" value="ECO:0007669"/>
    <property type="project" value="UniProtKB-KW"/>
</dbReference>
<dbReference type="Pfam" id="PF16420">
    <property type="entry name" value="ATG7_N"/>
    <property type="match status" value="1"/>
</dbReference>
<dbReference type="InterPro" id="IPR011989">
    <property type="entry name" value="ARM-like"/>
</dbReference>
<dbReference type="Proteomes" id="UP000554482">
    <property type="component" value="Unassembled WGS sequence"/>
</dbReference>
<dbReference type="InterPro" id="IPR042523">
    <property type="entry name" value="Atg7_N_2"/>
</dbReference>
<keyword evidence="3" id="KW-1185">Reference proteome</keyword>
<proteinExistence type="predicted"/>
<dbReference type="InterPro" id="IPR016024">
    <property type="entry name" value="ARM-type_fold"/>
</dbReference>
<dbReference type="Gene3D" id="3.40.140.100">
    <property type="entry name" value="Ubiquitin-like modifier-activating enzyme ATG7 C-terminal domain"/>
    <property type="match status" value="1"/>
</dbReference>
<protein>
    <submittedName>
        <fullName evidence="2">Ring-type e3 ubiquitin transferase</fullName>
    </submittedName>
</protein>